<feature type="compositionally biased region" description="Acidic residues" evidence="1">
    <location>
        <begin position="142"/>
        <end position="157"/>
    </location>
</feature>
<dbReference type="Proteomes" id="UP000318626">
    <property type="component" value="Chromosome"/>
</dbReference>
<feature type="compositionally biased region" description="Acidic residues" evidence="1">
    <location>
        <begin position="181"/>
        <end position="194"/>
    </location>
</feature>
<reference evidence="3" key="1">
    <citation type="submission" date="2019-02" db="EMBL/GenBank/DDBJ databases">
        <title>Deep-cultivation of Planctomycetes and their phenomic and genomic characterization uncovers novel biology.</title>
        <authorList>
            <person name="Wiegand S."/>
            <person name="Jogler M."/>
            <person name="Boedeker C."/>
            <person name="Pinto D."/>
            <person name="Vollmers J."/>
            <person name="Rivas-Marin E."/>
            <person name="Kohn T."/>
            <person name="Peeters S.H."/>
            <person name="Heuer A."/>
            <person name="Rast P."/>
            <person name="Oberbeckmann S."/>
            <person name="Bunk B."/>
            <person name="Jeske O."/>
            <person name="Meyerdierks A."/>
            <person name="Storesund J.E."/>
            <person name="Kallscheuer N."/>
            <person name="Luecker S."/>
            <person name="Lage O.M."/>
            <person name="Pohl T."/>
            <person name="Merkel B.J."/>
            <person name="Hornburger P."/>
            <person name="Mueller R.-W."/>
            <person name="Bruemmer F."/>
            <person name="Labrenz M."/>
            <person name="Spormann A.M."/>
            <person name="Op den Camp H."/>
            <person name="Overmann J."/>
            <person name="Amann R."/>
            <person name="Jetten M.S.M."/>
            <person name="Mascher T."/>
            <person name="Medema M.H."/>
            <person name="Devos D.P."/>
            <person name="Kaster A.-K."/>
            <person name="Ovreas L."/>
            <person name="Rohde M."/>
            <person name="Galperin M.Y."/>
            <person name="Jogler C."/>
        </authorList>
    </citation>
    <scope>NUCLEOTIDE SEQUENCE [LARGE SCALE GENOMIC DNA]</scope>
    <source>
        <strain evidence="3">Pan97</strain>
    </source>
</reference>
<sequence>MFIVLLFAVLNLAVGFAAAVLLGYGPQPWYALFLPSNRDNTVQIDAIDSDEETEAEKPDAEPASTAVNQPFPEMNEPEDMPPEPEPVPEAEPEIEESFEPVAEQAPQSPVNESNVTGDEDNELEEFLAGRKDETKGFQQDEPASEESAEIASADDIESMFAASQASDDEESSSEDVAAQGDSEEEDELDDEPLGQDDIAALFNS</sequence>
<proteinExistence type="predicted"/>
<feature type="region of interest" description="Disordered" evidence="1">
    <location>
        <begin position="45"/>
        <end position="204"/>
    </location>
</feature>
<organism evidence="2 3">
    <name type="scientific">Bremerella volcania</name>
    <dbReference type="NCBI Taxonomy" id="2527984"/>
    <lineage>
        <taxon>Bacteria</taxon>
        <taxon>Pseudomonadati</taxon>
        <taxon>Planctomycetota</taxon>
        <taxon>Planctomycetia</taxon>
        <taxon>Pirellulales</taxon>
        <taxon>Pirellulaceae</taxon>
        <taxon>Bremerella</taxon>
    </lineage>
</organism>
<feature type="compositionally biased region" description="Polar residues" evidence="1">
    <location>
        <begin position="105"/>
        <end position="116"/>
    </location>
</feature>
<dbReference type="EMBL" id="CP036289">
    <property type="protein sequence ID" value="QDU78050.1"/>
    <property type="molecule type" value="Genomic_DNA"/>
</dbReference>
<dbReference type="AlphaFoldDB" id="A0A518CFP6"/>
<dbReference type="KEGG" id="bvo:Pan97_51300"/>
<keyword evidence="3" id="KW-1185">Reference proteome</keyword>
<accession>A0A518CFP6</accession>
<name>A0A518CFP6_9BACT</name>
<evidence type="ECO:0000313" key="3">
    <source>
        <dbReference type="Proteomes" id="UP000318626"/>
    </source>
</evidence>
<protein>
    <submittedName>
        <fullName evidence="2">Uncharacterized protein</fullName>
    </submittedName>
</protein>
<dbReference type="RefSeq" id="WP_144977573.1">
    <property type="nucleotide sequence ID" value="NZ_CP036289.1"/>
</dbReference>
<dbReference type="OrthoDB" id="292763at2"/>
<evidence type="ECO:0000256" key="1">
    <source>
        <dbReference type="SAM" id="MobiDB-lite"/>
    </source>
</evidence>
<evidence type="ECO:0000313" key="2">
    <source>
        <dbReference type="EMBL" id="QDU78050.1"/>
    </source>
</evidence>
<gene>
    <name evidence="2" type="ORF">Pan97_51300</name>
</gene>
<feature type="compositionally biased region" description="Acidic residues" evidence="1">
    <location>
        <begin position="75"/>
        <end position="98"/>
    </location>
</feature>